<comment type="caution">
    <text evidence="2">The sequence shown here is derived from an EMBL/GenBank/DDBJ whole genome shotgun (WGS) entry which is preliminary data.</text>
</comment>
<dbReference type="EMBL" id="MCFC01000012">
    <property type="protein sequence ID" value="ORY31957.1"/>
    <property type="molecule type" value="Genomic_DNA"/>
</dbReference>
<accession>A0A1Y2BBV9</accession>
<feature type="compositionally biased region" description="Basic and acidic residues" evidence="1">
    <location>
        <begin position="386"/>
        <end position="408"/>
    </location>
</feature>
<dbReference type="GO" id="GO:0000172">
    <property type="term" value="C:ribonuclease MRP complex"/>
    <property type="evidence" value="ECO:0007669"/>
    <property type="project" value="TreeGrafter"/>
</dbReference>
<name>A0A1Y2BBV9_9TREE</name>
<sequence length="419" mass="46532">MSKDVVKAVLASPLTVPWPNIPKHLQTTVMHALPRLIPSEVADYHVSRARRHTSKRALERKERRAEKRKADGESADQGVTTNDENNLNPTNTSLDAESTKKPPVLEHIVLGINEVIKSLEHSIEELKIRLLVMSDALNAQGVPKAISKPNHLFPTAPRSPSPTPSENSQNVQLPAAQSLTTVLSSLVFIVIPLLSINPQSLVSPIPQYAATHNSLVYQHDQLAKHVQNRLPKDKWEDVIGGHREEVRVVPLGNVEKEMAGLVGLRRLACMGFKTSHPAVKTLHTLLPKSMLHPPRHNMTLPYPTSALKIYTGDDRAAQPPAAAPVSLPLPTIHYAPLTIKGIQTTAPLDNTARKKRRLEEVRAKRVEVKKRKKDERMGLVKKAASRRKEQLWKGREGSKPKKGEHRPEAAAQQRQTVDT</sequence>
<evidence type="ECO:0000313" key="3">
    <source>
        <dbReference type="Proteomes" id="UP000193986"/>
    </source>
</evidence>
<proteinExistence type="predicted"/>
<organism evidence="2 3">
    <name type="scientific">Naematelia encephala</name>
    <dbReference type="NCBI Taxonomy" id="71784"/>
    <lineage>
        <taxon>Eukaryota</taxon>
        <taxon>Fungi</taxon>
        <taxon>Dikarya</taxon>
        <taxon>Basidiomycota</taxon>
        <taxon>Agaricomycotina</taxon>
        <taxon>Tremellomycetes</taxon>
        <taxon>Tremellales</taxon>
        <taxon>Naemateliaceae</taxon>
        <taxon>Naematelia</taxon>
    </lineage>
</organism>
<feature type="region of interest" description="Disordered" evidence="1">
    <location>
        <begin position="363"/>
        <end position="419"/>
    </location>
</feature>
<dbReference type="InParanoid" id="A0A1Y2BBV9"/>
<evidence type="ECO:0000313" key="2">
    <source>
        <dbReference type="EMBL" id="ORY31957.1"/>
    </source>
</evidence>
<dbReference type="AlphaFoldDB" id="A0A1Y2BBV9"/>
<dbReference type="OrthoDB" id="20109at2759"/>
<feature type="compositionally biased region" description="Polar residues" evidence="1">
    <location>
        <begin position="77"/>
        <end position="96"/>
    </location>
</feature>
<dbReference type="GO" id="GO:0034965">
    <property type="term" value="P:intronic box C/D snoRNA processing"/>
    <property type="evidence" value="ECO:0007669"/>
    <property type="project" value="TreeGrafter"/>
</dbReference>
<gene>
    <name evidence="2" type="ORF">BCR39DRAFT_564439</name>
</gene>
<dbReference type="InterPro" id="IPR013241">
    <property type="entry name" value="RNase_P_Pop3"/>
</dbReference>
<dbReference type="GO" id="GO:0005655">
    <property type="term" value="C:nucleolar ribonuclease P complex"/>
    <property type="evidence" value="ECO:0007669"/>
    <property type="project" value="TreeGrafter"/>
</dbReference>
<feature type="region of interest" description="Disordered" evidence="1">
    <location>
        <begin position="146"/>
        <end position="171"/>
    </location>
</feature>
<dbReference type="GO" id="GO:0008033">
    <property type="term" value="P:tRNA processing"/>
    <property type="evidence" value="ECO:0007669"/>
    <property type="project" value="InterPro"/>
</dbReference>
<dbReference type="GO" id="GO:0006364">
    <property type="term" value="P:rRNA processing"/>
    <property type="evidence" value="ECO:0007669"/>
    <property type="project" value="InterPro"/>
</dbReference>
<dbReference type="Proteomes" id="UP000193986">
    <property type="component" value="Unassembled WGS sequence"/>
</dbReference>
<evidence type="ECO:0000256" key="1">
    <source>
        <dbReference type="SAM" id="MobiDB-lite"/>
    </source>
</evidence>
<dbReference type="PANTHER" id="PTHR28272">
    <property type="entry name" value="RIBONUCLEASES P/MRP PROTEIN SUBUNIT POP3"/>
    <property type="match status" value="1"/>
</dbReference>
<keyword evidence="3" id="KW-1185">Reference proteome</keyword>
<dbReference type="GO" id="GO:0004526">
    <property type="term" value="F:ribonuclease P activity"/>
    <property type="evidence" value="ECO:0007669"/>
    <property type="project" value="TreeGrafter"/>
</dbReference>
<dbReference type="STRING" id="71784.A0A1Y2BBV9"/>
<dbReference type="GO" id="GO:0005829">
    <property type="term" value="C:cytosol"/>
    <property type="evidence" value="ECO:0007669"/>
    <property type="project" value="TreeGrafter"/>
</dbReference>
<feature type="compositionally biased region" description="Basic and acidic residues" evidence="1">
    <location>
        <begin position="56"/>
        <end position="72"/>
    </location>
</feature>
<feature type="region of interest" description="Disordered" evidence="1">
    <location>
        <begin position="47"/>
        <end position="99"/>
    </location>
</feature>
<dbReference type="PANTHER" id="PTHR28272:SF1">
    <property type="entry name" value="RIBONUCLEASES P_MRP PROTEIN SUBUNIT POP3"/>
    <property type="match status" value="1"/>
</dbReference>
<dbReference type="GO" id="GO:0000171">
    <property type="term" value="F:ribonuclease MRP activity"/>
    <property type="evidence" value="ECO:0007669"/>
    <property type="project" value="TreeGrafter"/>
</dbReference>
<reference evidence="2 3" key="1">
    <citation type="submission" date="2016-07" db="EMBL/GenBank/DDBJ databases">
        <title>Pervasive Adenine N6-methylation of Active Genes in Fungi.</title>
        <authorList>
            <consortium name="DOE Joint Genome Institute"/>
            <person name="Mondo S.J."/>
            <person name="Dannebaum R.O."/>
            <person name="Kuo R.C."/>
            <person name="Labutti K."/>
            <person name="Haridas S."/>
            <person name="Kuo A."/>
            <person name="Salamov A."/>
            <person name="Ahrendt S.R."/>
            <person name="Lipzen A."/>
            <person name="Sullivan W."/>
            <person name="Andreopoulos W.B."/>
            <person name="Clum A."/>
            <person name="Lindquist E."/>
            <person name="Daum C."/>
            <person name="Ramamoorthy G.K."/>
            <person name="Gryganskyi A."/>
            <person name="Culley D."/>
            <person name="Magnuson J.K."/>
            <person name="James T.Y."/>
            <person name="O'Malley M.A."/>
            <person name="Stajich J.E."/>
            <person name="Spatafora J.W."/>
            <person name="Visel A."/>
            <person name="Grigoriev I.V."/>
        </authorList>
    </citation>
    <scope>NUCLEOTIDE SEQUENCE [LARGE SCALE GENOMIC DNA]</scope>
    <source>
        <strain evidence="2 3">68-887.2</strain>
    </source>
</reference>
<protein>
    <submittedName>
        <fullName evidence="2">Uncharacterized protein</fullName>
    </submittedName>
</protein>